<evidence type="ECO:0000256" key="5">
    <source>
        <dbReference type="PIRSR" id="PIRSR000446-1"/>
    </source>
</evidence>
<dbReference type="SUPFAM" id="SSF52151">
    <property type="entry name" value="FabD/lysophospholipase-like"/>
    <property type="match status" value="1"/>
</dbReference>
<evidence type="ECO:0000256" key="2">
    <source>
        <dbReference type="ARBA" id="ARBA00023315"/>
    </source>
</evidence>
<dbReference type="PIRSF" id="PIRSF000446">
    <property type="entry name" value="Mct"/>
    <property type="match status" value="1"/>
</dbReference>
<evidence type="ECO:0000313" key="7">
    <source>
        <dbReference type="EMBL" id="GBC98567.1"/>
    </source>
</evidence>
<dbReference type="EMBL" id="BEHT01000012">
    <property type="protein sequence ID" value="GBC98567.1"/>
    <property type="molecule type" value="Genomic_DNA"/>
</dbReference>
<comment type="catalytic activity">
    <reaction evidence="3 4">
        <text>holo-[ACP] + malonyl-CoA = malonyl-[ACP] + CoA</text>
        <dbReference type="Rhea" id="RHEA:41792"/>
        <dbReference type="Rhea" id="RHEA-COMP:9623"/>
        <dbReference type="Rhea" id="RHEA-COMP:9685"/>
        <dbReference type="ChEBI" id="CHEBI:57287"/>
        <dbReference type="ChEBI" id="CHEBI:57384"/>
        <dbReference type="ChEBI" id="CHEBI:64479"/>
        <dbReference type="ChEBI" id="CHEBI:78449"/>
        <dbReference type="EC" id="2.3.1.39"/>
    </reaction>
</comment>
<dbReference type="PANTHER" id="PTHR42681:SF1">
    <property type="entry name" value="MALONYL-COA-ACYL CARRIER PROTEIN TRANSACYLASE, MITOCHONDRIAL"/>
    <property type="match status" value="1"/>
</dbReference>
<evidence type="ECO:0000256" key="1">
    <source>
        <dbReference type="ARBA" id="ARBA00022679"/>
    </source>
</evidence>
<dbReference type="EC" id="2.3.1.39" evidence="4"/>
<gene>
    <name evidence="7" type="primary">fenF</name>
    <name evidence="7" type="ORF">HRbin17_01080</name>
</gene>
<keyword evidence="1 4" id="KW-0808">Transferase</keyword>
<evidence type="ECO:0000313" key="8">
    <source>
        <dbReference type="Proteomes" id="UP000236173"/>
    </source>
</evidence>
<feature type="active site" evidence="5">
    <location>
        <position position="90"/>
    </location>
</feature>
<organism evidence="7 8">
    <name type="scientific">Candidatus Fervidibacter japonicus</name>
    <dbReference type="NCBI Taxonomy" id="2035412"/>
    <lineage>
        <taxon>Bacteria</taxon>
        <taxon>Candidatus Fervidibacterota</taxon>
        <taxon>Candidatus Fervidibacter</taxon>
    </lineage>
</organism>
<feature type="active site" evidence="5">
    <location>
        <position position="196"/>
    </location>
</feature>
<dbReference type="SUPFAM" id="SSF55048">
    <property type="entry name" value="Probable ACP-binding domain of malonyl-CoA ACP transacylase"/>
    <property type="match status" value="1"/>
</dbReference>
<reference evidence="8" key="1">
    <citation type="submission" date="2017-09" db="EMBL/GenBank/DDBJ databases">
        <title>Metaegenomics of thermophilic ammonia-oxidizing enrichment culture.</title>
        <authorList>
            <person name="Kato S."/>
            <person name="Suzuki K."/>
        </authorList>
    </citation>
    <scope>NUCLEOTIDE SEQUENCE [LARGE SCALE GENOMIC DNA]</scope>
</reference>
<dbReference type="GO" id="GO:0004314">
    <property type="term" value="F:[acyl-carrier-protein] S-malonyltransferase activity"/>
    <property type="evidence" value="ECO:0007669"/>
    <property type="project" value="UniProtKB-EC"/>
</dbReference>
<dbReference type="Proteomes" id="UP000236173">
    <property type="component" value="Unassembled WGS sequence"/>
</dbReference>
<dbReference type="InterPro" id="IPR024925">
    <property type="entry name" value="Malonyl_CoA-ACP_transAc"/>
</dbReference>
<proteinExistence type="inferred from homology"/>
<evidence type="ECO:0000256" key="3">
    <source>
        <dbReference type="ARBA" id="ARBA00048462"/>
    </source>
</evidence>
<dbReference type="Pfam" id="PF00698">
    <property type="entry name" value="Acyl_transf_1"/>
    <property type="match status" value="1"/>
</dbReference>
<comment type="caution">
    <text evidence="7">The sequence shown here is derived from an EMBL/GenBank/DDBJ whole genome shotgun (WGS) entry which is preliminary data.</text>
</comment>
<dbReference type="NCBIfam" id="TIGR00128">
    <property type="entry name" value="fabD"/>
    <property type="match status" value="1"/>
</dbReference>
<feature type="domain" description="Malonyl-CoA:ACP transacylase (MAT)" evidence="6">
    <location>
        <begin position="6"/>
        <end position="297"/>
    </location>
</feature>
<dbReference type="InterPro" id="IPR016035">
    <property type="entry name" value="Acyl_Trfase/lysoPLipase"/>
</dbReference>
<dbReference type="GO" id="GO:0006633">
    <property type="term" value="P:fatty acid biosynthetic process"/>
    <property type="evidence" value="ECO:0007669"/>
    <property type="project" value="TreeGrafter"/>
</dbReference>
<dbReference type="InterPro" id="IPR001227">
    <property type="entry name" value="Ac_transferase_dom_sf"/>
</dbReference>
<name>A0A2H5XBS7_9BACT</name>
<dbReference type="InterPro" id="IPR050858">
    <property type="entry name" value="Mal-CoA-ACP_Trans/PKS_FabD"/>
</dbReference>
<comment type="similarity">
    <text evidence="4">Belongs to the fabD family.</text>
</comment>
<dbReference type="Gene3D" id="3.30.70.250">
    <property type="entry name" value="Malonyl-CoA ACP transacylase, ACP-binding"/>
    <property type="match status" value="1"/>
</dbReference>
<keyword evidence="2 4" id="KW-0012">Acyltransferase</keyword>
<sequence>MALAFVFPGQGVQRVGMGKSLVKAFPELREFYAMADRLTGRPISKLCFDGPDDELTLTINAQPAIFTTCFVCWVLVAERGLQPKFVAGHSLGEWTAVAASGALEFEDALRLVAKRGELMHQAPVGSMAAILGASLAQVEKLCQAAAEKGVITVANYNAPDQIVISGEVTAVEYAVQIARQFGAVKAVPLKVSGAFHSPLMHAAKEQFRFYVEQTPFKAPEVPIVANVTGQPVTDGDALKRLLVEQLTSPVRWADCVRTMYEQGVRVFVELGPGRVLAGLVRRTVPDAVTFCVEDPKSLEETLNALDSM</sequence>
<evidence type="ECO:0000259" key="6">
    <source>
        <dbReference type="SMART" id="SM00827"/>
    </source>
</evidence>
<dbReference type="AlphaFoldDB" id="A0A2H5XBS7"/>
<dbReference type="InterPro" id="IPR014043">
    <property type="entry name" value="Acyl_transferase_dom"/>
</dbReference>
<dbReference type="GO" id="GO:0005829">
    <property type="term" value="C:cytosol"/>
    <property type="evidence" value="ECO:0007669"/>
    <property type="project" value="TreeGrafter"/>
</dbReference>
<dbReference type="InterPro" id="IPR004410">
    <property type="entry name" value="Malonyl_CoA-ACP_transAc_FabD"/>
</dbReference>
<dbReference type="FunFam" id="3.30.70.250:FF:000001">
    <property type="entry name" value="Malonyl CoA-acyl carrier protein transacylase"/>
    <property type="match status" value="1"/>
</dbReference>
<accession>A0A2H5XBS7</accession>
<evidence type="ECO:0000256" key="4">
    <source>
        <dbReference type="PIRNR" id="PIRNR000446"/>
    </source>
</evidence>
<dbReference type="InterPro" id="IPR016036">
    <property type="entry name" value="Malonyl_transacylase_ACP-bd"/>
</dbReference>
<dbReference type="SMART" id="SM00827">
    <property type="entry name" value="PKS_AT"/>
    <property type="match status" value="1"/>
</dbReference>
<protein>
    <recommendedName>
        <fullName evidence="4">Malonyl CoA-acyl carrier protein transacylase</fullName>
        <ecNumber evidence="4">2.3.1.39</ecNumber>
    </recommendedName>
</protein>
<dbReference type="Gene3D" id="3.40.366.10">
    <property type="entry name" value="Malonyl-Coenzyme A Acyl Carrier Protein, domain 2"/>
    <property type="match status" value="1"/>
</dbReference>
<dbReference type="PANTHER" id="PTHR42681">
    <property type="entry name" value="MALONYL-COA-ACYL CARRIER PROTEIN TRANSACYLASE, MITOCHONDRIAL"/>
    <property type="match status" value="1"/>
</dbReference>